<evidence type="ECO:0000256" key="11">
    <source>
        <dbReference type="ARBA" id="ARBA00048823"/>
    </source>
</evidence>
<dbReference type="GO" id="GO:0005737">
    <property type="term" value="C:cytoplasm"/>
    <property type="evidence" value="ECO:0007669"/>
    <property type="project" value="UniProtKB-SubCell"/>
</dbReference>
<comment type="domain">
    <text evidence="12">Consists of two distinct domains, a catalytic core and a N-terminal extension that is involved in tRNA binding.</text>
</comment>
<evidence type="ECO:0000256" key="15">
    <source>
        <dbReference type="SAM" id="Coils"/>
    </source>
</evidence>
<feature type="binding site" evidence="12">
    <location>
        <position position="295"/>
    </location>
    <ligand>
        <name>ATP</name>
        <dbReference type="ChEBI" id="CHEBI:30616"/>
    </ligand>
</feature>
<feature type="binding site" evidence="13">
    <location>
        <position position="248"/>
    </location>
    <ligand>
        <name>L-serine</name>
        <dbReference type="ChEBI" id="CHEBI:33384"/>
    </ligand>
</feature>
<feature type="binding site" evidence="12 14">
    <location>
        <begin position="366"/>
        <end position="369"/>
    </location>
    <ligand>
        <name>ATP</name>
        <dbReference type="ChEBI" id="CHEBI:30616"/>
    </ligand>
</feature>
<dbReference type="InterPro" id="IPR042103">
    <property type="entry name" value="SerRS_1_N_sf"/>
</dbReference>
<evidence type="ECO:0000256" key="13">
    <source>
        <dbReference type="PIRSR" id="PIRSR001529-1"/>
    </source>
</evidence>
<dbReference type="AlphaFoldDB" id="A0A2G9YZY5"/>
<evidence type="ECO:0000256" key="7">
    <source>
        <dbReference type="ARBA" id="ARBA00022840"/>
    </source>
</evidence>
<feature type="binding site" evidence="12">
    <location>
        <position position="402"/>
    </location>
    <ligand>
        <name>L-serine</name>
        <dbReference type="ChEBI" id="CHEBI:33384"/>
    </ligand>
</feature>
<dbReference type="Pfam" id="PF02403">
    <property type="entry name" value="Seryl_tRNA_N"/>
    <property type="match status" value="1"/>
</dbReference>
<dbReference type="GO" id="GO:0006434">
    <property type="term" value="P:seryl-tRNA aminoacylation"/>
    <property type="evidence" value="ECO:0007669"/>
    <property type="project" value="UniProtKB-UniRule"/>
</dbReference>
<dbReference type="PANTHER" id="PTHR43697:SF1">
    <property type="entry name" value="SERINE--TRNA LIGASE"/>
    <property type="match status" value="1"/>
</dbReference>
<dbReference type="InterPro" id="IPR033729">
    <property type="entry name" value="SerRS_core"/>
</dbReference>
<keyword evidence="7 12" id="KW-0067">ATP-binding</keyword>
<dbReference type="GO" id="GO:0005524">
    <property type="term" value="F:ATP binding"/>
    <property type="evidence" value="ECO:0007669"/>
    <property type="project" value="UniProtKB-UniRule"/>
</dbReference>
<keyword evidence="6 12" id="KW-0547">Nucleotide-binding</keyword>
<keyword evidence="9 12" id="KW-0030">Aminoacyl-tRNA synthetase</keyword>
<keyword evidence="8 12" id="KW-0648">Protein biosynthesis</keyword>
<sequence>MLDIKFIRKNLDRVKEGCLKKGVRVDIDEFLEIDRRRRETLQALEDMRAQKNKANKEIQGAKSQREPRSLFPLRSAVAELGSQREKNKIILKMRELDINSDRLTKTLKELEEKFNNLMLQIPNLPLADVPVGRDERDNVVLREVGEKPKFDFKPKDYLEIAENLDLIDVKRAAKVAGTRFGYIKREAALIEFALVNLAFEVLAKEKFIPIIPPVMLKAGMARGMGYLEQADQEEAYYLPKDDLYLVGTAEQSVGVMYAGETIEEKELPKRYVAFSTCFRREAGAYGKDTKGILRVHQFDKVEMFSFVKPEDSIKEHKFFLEMEEKLMQFLKIPYRVLNICTGDLGRPAAAKYDIESWMPSENRYRETHSTSNCTDFQARRLNIRYRDSKTKKLEFVHTVNGTAFSQRPILAMIENYQQKDGSVLVPEVLQKYLNFKVIKWMKDKF</sequence>
<proteinExistence type="inferred from homology"/>
<dbReference type="NCBIfam" id="TIGR00414">
    <property type="entry name" value="serS"/>
    <property type="match status" value="1"/>
</dbReference>
<dbReference type="SUPFAM" id="SSF55681">
    <property type="entry name" value="Class II aaRS and biotin synthetases"/>
    <property type="match status" value="1"/>
</dbReference>
<dbReference type="GO" id="GO:0004828">
    <property type="term" value="F:serine-tRNA ligase activity"/>
    <property type="evidence" value="ECO:0007669"/>
    <property type="project" value="UniProtKB-UniRule"/>
</dbReference>
<reference evidence="17 18" key="1">
    <citation type="submission" date="2017-09" db="EMBL/GenBank/DDBJ databases">
        <title>Depth-based differentiation of microbial function through sediment-hosted aquifers and enrichment of novel symbionts in the deep terrestrial subsurface.</title>
        <authorList>
            <person name="Probst A.J."/>
            <person name="Ladd B."/>
            <person name="Jarett J.K."/>
            <person name="Geller-Mcgrath D.E."/>
            <person name="Sieber C.M."/>
            <person name="Emerson J.B."/>
            <person name="Anantharaman K."/>
            <person name="Thomas B.C."/>
            <person name="Malmstrom R."/>
            <person name="Stieglmeier M."/>
            <person name="Klingl A."/>
            <person name="Woyke T."/>
            <person name="Ryan C.M."/>
            <person name="Banfield J.F."/>
        </authorList>
    </citation>
    <scope>NUCLEOTIDE SEQUENCE [LARGE SCALE GENOMIC DNA]</scope>
    <source>
        <strain evidence="17">CG23_combo_of_CG06-09_8_20_14_all_37_18</strain>
    </source>
</reference>
<comment type="similarity">
    <text evidence="3 12">Belongs to the class-II aminoacyl-tRNA synthetase family. Type-1 seryl-tRNA synthetase subfamily.</text>
</comment>
<evidence type="ECO:0000256" key="12">
    <source>
        <dbReference type="HAMAP-Rule" id="MF_00176"/>
    </source>
</evidence>
<feature type="site" description="Important for serine binding" evidence="13">
    <location>
        <position position="402"/>
    </location>
</feature>
<feature type="binding site" evidence="12 14">
    <location>
        <begin position="279"/>
        <end position="281"/>
    </location>
    <ligand>
        <name>ATP</name>
        <dbReference type="ChEBI" id="CHEBI:30616"/>
    </ligand>
</feature>
<evidence type="ECO:0000256" key="6">
    <source>
        <dbReference type="ARBA" id="ARBA00022741"/>
    </source>
</evidence>
<accession>A0A2G9YZY5</accession>
<feature type="binding site" evidence="13">
    <location>
        <position position="279"/>
    </location>
    <ligand>
        <name>L-serine</name>
        <dbReference type="ChEBI" id="CHEBI:33384"/>
    </ligand>
</feature>
<feature type="binding site" evidence="14">
    <location>
        <begin position="295"/>
        <end position="298"/>
    </location>
    <ligand>
        <name>ATP</name>
        <dbReference type="ChEBI" id="CHEBI:30616"/>
    </ligand>
</feature>
<evidence type="ECO:0000313" key="17">
    <source>
        <dbReference type="EMBL" id="PIP24283.1"/>
    </source>
</evidence>
<evidence type="ECO:0000256" key="5">
    <source>
        <dbReference type="ARBA" id="ARBA00022598"/>
    </source>
</evidence>
<dbReference type="UniPathway" id="UPA00906">
    <property type="reaction ID" value="UER00895"/>
</dbReference>
<evidence type="ECO:0000256" key="9">
    <source>
        <dbReference type="ARBA" id="ARBA00023146"/>
    </source>
</evidence>
<comment type="subunit">
    <text evidence="12">Homodimer. The tRNA molecule binds across the dimer.</text>
</comment>
<name>A0A2G9YZY5_9BACT</name>
<feature type="binding site" evidence="13">
    <location>
        <position position="400"/>
    </location>
    <ligand>
        <name>L-serine</name>
        <dbReference type="ChEBI" id="CHEBI:33384"/>
    </ligand>
</feature>
<dbReference type="PIRSF" id="PIRSF001529">
    <property type="entry name" value="Ser-tRNA-synth_IIa"/>
    <property type="match status" value="1"/>
</dbReference>
<dbReference type="InterPro" id="IPR002314">
    <property type="entry name" value="aa-tRNA-synt_IIb"/>
</dbReference>
<comment type="catalytic activity">
    <reaction evidence="11 12">
        <text>tRNA(Ser) + L-serine + ATP = L-seryl-tRNA(Ser) + AMP + diphosphate + H(+)</text>
        <dbReference type="Rhea" id="RHEA:12292"/>
        <dbReference type="Rhea" id="RHEA-COMP:9669"/>
        <dbReference type="Rhea" id="RHEA-COMP:9703"/>
        <dbReference type="ChEBI" id="CHEBI:15378"/>
        <dbReference type="ChEBI" id="CHEBI:30616"/>
        <dbReference type="ChEBI" id="CHEBI:33019"/>
        <dbReference type="ChEBI" id="CHEBI:33384"/>
        <dbReference type="ChEBI" id="CHEBI:78442"/>
        <dbReference type="ChEBI" id="CHEBI:78533"/>
        <dbReference type="ChEBI" id="CHEBI:456215"/>
        <dbReference type="EC" id="6.1.1.11"/>
    </reaction>
</comment>
<dbReference type="HAMAP" id="MF_00176">
    <property type="entry name" value="Ser_tRNA_synth_type1"/>
    <property type="match status" value="1"/>
</dbReference>
<evidence type="ECO:0000256" key="4">
    <source>
        <dbReference type="ARBA" id="ARBA00022490"/>
    </source>
</evidence>
<dbReference type="InterPro" id="IPR015866">
    <property type="entry name" value="Ser-tRNA-synth_1_N"/>
</dbReference>
<keyword evidence="5 12" id="KW-0436">Ligase</keyword>
<comment type="catalytic activity">
    <reaction evidence="10 12">
        <text>tRNA(Sec) + L-serine + ATP = L-seryl-tRNA(Sec) + AMP + diphosphate + H(+)</text>
        <dbReference type="Rhea" id="RHEA:42580"/>
        <dbReference type="Rhea" id="RHEA-COMP:9742"/>
        <dbReference type="Rhea" id="RHEA-COMP:10128"/>
        <dbReference type="ChEBI" id="CHEBI:15378"/>
        <dbReference type="ChEBI" id="CHEBI:30616"/>
        <dbReference type="ChEBI" id="CHEBI:33019"/>
        <dbReference type="ChEBI" id="CHEBI:33384"/>
        <dbReference type="ChEBI" id="CHEBI:78442"/>
        <dbReference type="ChEBI" id="CHEBI:78533"/>
        <dbReference type="ChEBI" id="CHEBI:456215"/>
        <dbReference type="EC" id="6.1.1.11"/>
    </reaction>
</comment>
<comment type="subcellular location">
    <subcellularLocation>
        <location evidence="1 12">Cytoplasm</location>
    </subcellularLocation>
</comment>
<dbReference type="GO" id="GO:0016260">
    <property type="term" value="P:selenocysteine biosynthetic process"/>
    <property type="evidence" value="ECO:0007669"/>
    <property type="project" value="UniProtKB-UniRule"/>
</dbReference>
<dbReference type="Proteomes" id="UP000229952">
    <property type="component" value="Unassembled WGS sequence"/>
</dbReference>
<evidence type="ECO:0000259" key="16">
    <source>
        <dbReference type="PROSITE" id="PS50862"/>
    </source>
</evidence>
<evidence type="ECO:0000256" key="2">
    <source>
        <dbReference type="ARBA" id="ARBA00005045"/>
    </source>
</evidence>
<dbReference type="Pfam" id="PF00587">
    <property type="entry name" value="tRNA-synt_2b"/>
    <property type="match status" value="1"/>
</dbReference>
<organism evidence="17 18">
    <name type="scientific">Candidatus Nealsonbacteria bacterium CG23_combo_of_CG06-09_8_20_14_all_37_18</name>
    <dbReference type="NCBI Taxonomy" id="1974720"/>
    <lineage>
        <taxon>Bacteria</taxon>
        <taxon>Candidatus Nealsoniibacteriota</taxon>
    </lineage>
</organism>
<dbReference type="InterPro" id="IPR045864">
    <property type="entry name" value="aa-tRNA-synth_II/BPL/LPL"/>
</dbReference>
<dbReference type="PRINTS" id="PR00981">
    <property type="entry name" value="TRNASYNTHSER"/>
</dbReference>
<comment type="function">
    <text evidence="12">Catalyzes the attachment of serine to tRNA(Ser). Is also able to aminoacylate tRNA(Sec) with serine, to form the misacylated tRNA L-seryl-tRNA(Sec), which will be further converted into selenocysteinyl-tRNA(Sec).</text>
</comment>
<evidence type="ECO:0000256" key="1">
    <source>
        <dbReference type="ARBA" id="ARBA00004496"/>
    </source>
</evidence>
<keyword evidence="4 12" id="KW-0963">Cytoplasm</keyword>
<dbReference type="EC" id="6.1.1.11" evidence="12"/>
<evidence type="ECO:0000313" key="18">
    <source>
        <dbReference type="Proteomes" id="UP000229952"/>
    </source>
</evidence>
<feature type="binding site" evidence="12 13">
    <location>
        <position position="302"/>
    </location>
    <ligand>
        <name>L-serine</name>
        <dbReference type="ChEBI" id="CHEBI:33384"/>
    </ligand>
</feature>
<feature type="binding site" evidence="12">
    <location>
        <begin position="248"/>
        <end position="250"/>
    </location>
    <ligand>
        <name>L-serine</name>
        <dbReference type="ChEBI" id="CHEBI:33384"/>
    </ligand>
</feature>
<dbReference type="InterPro" id="IPR006195">
    <property type="entry name" value="aa-tRNA-synth_II"/>
</dbReference>
<dbReference type="Gene3D" id="1.10.287.40">
    <property type="entry name" value="Serine-tRNA synthetase, tRNA binding domain"/>
    <property type="match status" value="1"/>
</dbReference>
<evidence type="ECO:0000256" key="10">
    <source>
        <dbReference type="ARBA" id="ARBA00047929"/>
    </source>
</evidence>
<dbReference type="PROSITE" id="PS50862">
    <property type="entry name" value="AA_TRNA_LIGASE_II"/>
    <property type="match status" value="1"/>
</dbReference>
<evidence type="ECO:0000256" key="3">
    <source>
        <dbReference type="ARBA" id="ARBA00010728"/>
    </source>
</evidence>
<dbReference type="SUPFAM" id="SSF46589">
    <property type="entry name" value="tRNA-binding arm"/>
    <property type="match status" value="1"/>
</dbReference>
<evidence type="ECO:0000256" key="8">
    <source>
        <dbReference type="ARBA" id="ARBA00022917"/>
    </source>
</evidence>
<keyword evidence="15" id="KW-0175">Coiled coil</keyword>
<feature type="domain" description="Aminoacyl-transfer RNA synthetases class-II family profile" evidence="16">
    <location>
        <begin position="156"/>
        <end position="426"/>
    </location>
</feature>
<evidence type="ECO:0000256" key="14">
    <source>
        <dbReference type="PIRSR" id="PIRSR001529-2"/>
    </source>
</evidence>
<feature type="coiled-coil region" evidence="15">
    <location>
        <begin position="93"/>
        <end position="120"/>
    </location>
</feature>
<dbReference type="InterPro" id="IPR010978">
    <property type="entry name" value="tRNA-bd_arm"/>
</dbReference>
<dbReference type="PANTHER" id="PTHR43697">
    <property type="entry name" value="SERYL-TRNA SYNTHETASE"/>
    <property type="match status" value="1"/>
</dbReference>
<comment type="pathway">
    <text evidence="2 12">Aminoacyl-tRNA biosynthesis; selenocysteinyl-tRNA(Sec) biosynthesis; L-seryl-tRNA(Sec) from L-serine and tRNA(Sec): step 1/1.</text>
</comment>
<protein>
    <recommendedName>
        <fullName evidence="12">Serine--tRNA ligase</fullName>
        <ecNumber evidence="12">6.1.1.11</ecNumber>
    </recommendedName>
    <alternativeName>
        <fullName evidence="12">Seryl-tRNA synthetase</fullName>
        <shortName evidence="12">SerRS</shortName>
    </alternativeName>
    <alternativeName>
        <fullName evidence="12">Seryl-tRNA(Ser/Sec) synthetase</fullName>
    </alternativeName>
</protein>
<dbReference type="InterPro" id="IPR002317">
    <property type="entry name" value="Ser-tRNA-ligase_type_1"/>
</dbReference>
<comment type="caution">
    <text evidence="17">The sequence shown here is derived from an EMBL/GenBank/DDBJ whole genome shotgun (WGS) entry which is preliminary data.</text>
</comment>
<dbReference type="Gene3D" id="3.30.930.10">
    <property type="entry name" value="Bira Bifunctional Protein, Domain 2"/>
    <property type="match status" value="1"/>
</dbReference>
<gene>
    <name evidence="12" type="primary">serS</name>
    <name evidence="17" type="ORF">COX35_01565</name>
</gene>
<dbReference type="EMBL" id="PCRQ01000039">
    <property type="protein sequence ID" value="PIP24283.1"/>
    <property type="molecule type" value="Genomic_DNA"/>
</dbReference>
<feature type="coiled-coil region" evidence="15">
    <location>
        <begin position="37"/>
        <end position="64"/>
    </location>
</feature>
<dbReference type="CDD" id="cd00770">
    <property type="entry name" value="SerRS_core"/>
    <property type="match status" value="1"/>
</dbReference>